<proteinExistence type="predicted"/>
<evidence type="ECO:0000313" key="2">
    <source>
        <dbReference type="Proteomes" id="UP000186922"/>
    </source>
</evidence>
<comment type="caution">
    <text evidence="1">The sequence shown here is derived from an EMBL/GenBank/DDBJ whole genome shotgun (WGS) entry which is preliminary data.</text>
</comment>
<organism evidence="1 2">
    <name type="scientific">Ramazzottius varieornatus</name>
    <name type="common">Water bear</name>
    <name type="synonym">Tardigrade</name>
    <dbReference type="NCBI Taxonomy" id="947166"/>
    <lineage>
        <taxon>Eukaryota</taxon>
        <taxon>Metazoa</taxon>
        <taxon>Ecdysozoa</taxon>
        <taxon>Tardigrada</taxon>
        <taxon>Eutardigrada</taxon>
        <taxon>Parachela</taxon>
        <taxon>Hypsibioidea</taxon>
        <taxon>Ramazzottiidae</taxon>
        <taxon>Ramazzottius</taxon>
    </lineage>
</organism>
<dbReference type="EMBL" id="BDGG01000002">
    <property type="protein sequence ID" value="GAU93156.1"/>
    <property type="molecule type" value="Genomic_DNA"/>
</dbReference>
<protein>
    <submittedName>
        <fullName evidence="1">Uncharacterized protein</fullName>
    </submittedName>
</protein>
<name>A0A1D1UU03_RAMVA</name>
<gene>
    <name evidence="1" type="primary">RvY_05139-1</name>
    <name evidence="1" type="synonym">RvY_05139.1</name>
    <name evidence="1" type="ORF">RvY_05139</name>
</gene>
<reference evidence="1 2" key="1">
    <citation type="journal article" date="2016" name="Nat. Commun.">
        <title>Extremotolerant tardigrade genome and improved radiotolerance of human cultured cells by tardigrade-unique protein.</title>
        <authorList>
            <person name="Hashimoto T."/>
            <person name="Horikawa D.D."/>
            <person name="Saito Y."/>
            <person name="Kuwahara H."/>
            <person name="Kozuka-Hata H."/>
            <person name="Shin-I T."/>
            <person name="Minakuchi Y."/>
            <person name="Ohishi K."/>
            <person name="Motoyama A."/>
            <person name="Aizu T."/>
            <person name="Enomoto A."/>
            <person name="Kondo K."/>
            <person name="Tanaka S."/>
            <person name="Hara Y."/>
            <person name="Koshikawa S."/>
            <person name="Sagara H."/>
            <person name="Miura T."/>
            <person name="Yokobori S."/>
            <person name="Miyagawa K."/>
            <person name="Suzuki Y."/>
            <person name="Kubo T."/>
            <person name="Oyama M."/>
            <person name="Kohara Y."/>
            <person name="Fujiyama A."/>
            <person name="Arakawa K."/>
            <person name="Katayama T."/>
            <person name="Toyoda A."/>
            <person name="Kunieda T."/>
        </authorList>
    </citation>
    <scope>NUCLEOTIDE SEQUENCE [LARGE SCALE GENOMIC DNA]</scope>
    <source>
        <strain evidence="1 2">YOKOZUNA-1</strain>
    </source>
</reference>
<dbReference type="AlphaFoldDB" id="A0A1D1UU03"/>
<dbReference type="Proteomes" id="UP000186922">
    <property type="component" value="Unassembled WGS sequence"/>
</dbReference>
<evidence type="ECO:0000313" key="1">
    <source>
        <dbReference type="EMBL" id="GAU93156.1"/>
    </source>
</evidence>
<sequence length="129" mass="14176">MSLLVCVLRSDMISIRLCMSLYPVGRSLIYVYGNRVCVVEVAATNRYKLVIPCLPYRAGEAFGKLSAGTLGSSRLIFPAIRALELIYLEICARYLTSALCSCFGGWLTTCTLLRARSSTTVNRPCASYS</sequence>
<accession>A0A1D1UU03</accession>
<keyword evidence="2" id="KW-1185">Reference proteome</keyword>